<gene>
    <name evidence="1" type="ORF">N8A98_17440</name>
</gene>
<evidence type="ECO:0000313" key="1">
    <source>
        <dbReference type="EMBL" id="UXN69009.1"/>
    </source>
</evidence>
<dbReference type="Proteomes" id="UP001061862">
    <property type="component" value="Chromosome"/>
</dbReference>
<organism evidence="1 2">
    <name type="scientific">Devosia neptuniae</name>
    <dbReference type="NCBI Taxonomy" id="191302"/>
    <lineage>
        <taxon>Bacteria</taxon>
        <taxon>Pseudomonadati</taxon>
        <taxon>Pseudomonadota</taxon>
        <taxon>Alphaproteobacteria</taxon>
        <taxon>Hyphomicrobiales</taxon>
        <taxon>Devosiaceae</taxon>
        <taxon>Devosia</taxon>
    </lineage>
</organism>
<dbReference type="EMBL" id="CP104965">
    <property type="protein sequence ID" value="UXN69009.1"/>
    <property type="molecule type" value="Genomic_DNA"/>
</dbReference>
<evidence type="ECO:0000313" key="2">
    <source>
        <dbReference type="Proteomes" id="UP001061862"/>
    </source>
</evidence>
<sequence>MSDLISIDRLEQLWRAYRAARAKAEATGEISDGIAAGKAWAIWLKLFLGRAA</sequence>
<proteinExistence type="predicted"/>
<keyword evidence="2" id="KW-1185">Reference proteome</keyword>
<name>A0ABY6C9V0_9HYPH</name>
<accession>A0ABY6C9V0</accession>
<reference evidence="1 2" key="1">
    <citation type="submission" date="2022-09" db="EMBL/GenBank/DDBJ databases">
        <title>Interaction between co-microsymbionts with complementary sets of symbiotic genes in legume-rhizobium systems.</title>
        <authorList>
            <person name="Safronova V."/>
            <person name="Sazanova A."/>
            <person name="Afonin A."/>
            <person name="Chirak E."/>
        </authorList>
    </citation>
    <scope>NUCLEOTIDE SEQUENCE [LARGE SCALE GENOMIC DNA]</scope>
    <source>
        <strain evidence="1 2">A18/4-1</strain>
    </source>
</reference>
<dbReference type="RefSeq" id="WP_262167190.1">
    <property type="nucleotide sequence ID" value="NZ_CP104965.1"/>
</dbReference>
<protein>
    <submittedName>
        <fullName evidence="1">Uncharacterized protein</fullName>
    </submittedName>
</protein>